<evidence type="ECO:0000313" key="2">
    <source>
        <dbReference type="EMBL" id="KAK9504918.1"/>
    </source>
</evidence>
<evidence type="ECO:0000256" key="1">
    <source>
        <dbReference type="SAM" id="MobiDB-lite"/>
    </source>
</evidence>
<accession>A0AAW1D711</accession>
<organism evidence="2 3">
    <name type="scientific">Rhynocoris fuscipes</name>
    <dbReference type="NCBI Taxonomy" id="488301"/>
    <lineage>
        <taxon>Eukaryota</taxon>
        <taxon>Metazoa</taxon>
        <taxon>Ecdysozoa</taxon>
        <taxon>Arthropoda</taxon>
        <taxon>Hexapoda</taxon>
        <taxon>Insecta</taxon>
        <taxon>Pterygota</taxon>
        <taxon>Neoptera</taxon>
        <taxon>Paraneoptera</taxon>
        <taxon>Hemiptera</taxon>
        <taxon>Heteroptera</taxon>
        <taxon>Panheteroptera</taxon>
        <taxon>Cimicomorpha</taxon>
        <taxon>Reduviidae</taxon>
        <taxon>Harpactorinae</taxon>
        <taxon>Harpactorini</taxon>
        <taxon>Rhynocoris</taxon>
    </lineage>
</organism>
<keyword evidence="3" id="KW-1185">Reference proteome</keyword>
<feature type="region of interest" description="Disordered" evidence="1">
    <location>
        <begin position="50"/>
        <end position="74"/>
    </location>
</feature>
<dbReference type="EMBL" id="JAPXFL010000006">
    <property type="protein sequence ID" value="KAK9504918.1"/>
    <property type="molecule type" value="Genomic_DNA"/>
</dbReference>
<reference evidence="2 3" key="1">
    <citation type="submission" date="2022-12" db="EMBL/GenBank/DDBJ databases">
        <title>Chromosome-level genome assembly of true bugs.</title>
        <authorList>
            <person name="Ma L."/>
            <person name="Li H."/>
        </authorList>
    </citation>
    <scope>NUCLEOTIDE SEQUENCE [LARGE SCALE GENOMIC DNA]</scope>
    <source>
        <strain evidence="2">Lab_2022b</strain>
    </source>
</reference>
<dbReference type="Proteomes" id="UP001461498">
    <property type="component" value="Unassembled WGS sequence"/>
</dbReference>
<dbReference type="AlphaFoldDB" id="A0AAW1D711"/>
<comment type="caution">
    <text evidence="2">The sequence shown here is derived from an EMBL/GenBank/DDBJ whole genome shotgun (WGS) entry which is preliminary data.</text>
</comment>
<sequence>MAFCAGHCGPQNAWRGAQGEEAGDRCSAWAVDDCGGLVRAGVQRNPHYWDSGSGFRERDHQENKSAQDLAPRLL</sequence>
<protein>
    <submittedName>
        <fullName evidence="2">Uncharacterized protein</fullName>
    </submittedName>
</protein>
<name>A0AAW1D711_9HEMI</name>
<gene>
    <name evidence="2" type="ORF">O3M35_009085</name>
</gene>
<feature type="compositionally biased region" description="Basic and acidic residues" evidence="1">
    <location>
        <begin position="55"/>
        <end position="65"/>
    </location>
</feature>
<evidence type="ECO:0000313" key="3">
    <source>
        <dbReference type="Proteomes" id="UP001461498"/>
    </source>
</evidence>
<proteinExistence type="predicted"/>